<dbReference type="AlphaFoldDB" id="A0A1H2PS56"/>
<keyword evidence="2" id="KW-1185">Reference proteome</keyword>
<dbReference type="EMBL" id="FNLO01000009">
    <property type="protein sequence ID" value="SDV49779.1"/>
    <property type="molecule type" value="Genomic_DNA"/>
</dbReference>
<protein>
    <submittedName>
        <fullName evidence="1">Uncharacterized protein</fullName>
    </submittedName>
</protein>
<sequence>MSRSGYSDDCDGWALIRWRGAVASAIRGERGQVFLRELLAALDAMTDKRLIADELQTADGDFCTIGALGAARGIDMSHLDPDDREAVAEAFNIAPALAAEIVYENDEGLYAWDWTEVEVYGPLRRFEPRTQSMRVARPRLEEERWQHMRQWVASQIRGSGQS</sequence>
<gene>
    <name evidence="1" type="ORF">SAMN05216551_109127</name>
</gene>
<dbReference type="Proteomes" id="UP000243719">
    <property type="component" value="Unassembled WGS sequence"/>
</dbReference>
<name>A0A1H2PS56_9BURK</name>
<evidence type="ECO:0000313" key="2">
    <source>
        <dbReference type="Proteomes" id="UP000243719"/>
    </source>
</evidence>
<organism evidence="1 2">
    <name type="scientific">Chitinasiproducens palmae</name>
    <dbReference type="NCBI Taxonomy" id="1770053"/>
    <lineage>
        <taxon>Bacteria</taxon>
        <taxon>Pseudomonadati</taxon>
        <taxon>Pseudomonadota</taxon>
        <taxon>Betaproteobacteria</taxon>
        <taxon>Burkholderiales</taxon>
        <taxon>Burkholderiaceae</taxon>
        <taxon>Chitinasiproducens</taxon>
    </lineage>
</organism>
<dbReference type="STRING" id="1770053.SAMN05216551_109127"/>
<evidence type="ECO:0000313" key="1">
    <source>
        <dbReference type="EMBL" id="SDV49779.1"/>
    </source>
</evidence>
<proteinExistence type="predicted"/>
<dbReference type="OrthoDB" id="8808507at2"/>
<reference evidence="2" key="1">
    <citation type="submission" date="2016-09" db="EMBL/GenBank/DDBJ databases">
        <authorList>
            <person name="Varghese N."/>
            <person name="Submissions S."/>
        </authorList>
    </citation>
    <scope>NUCLEOTIDE SEQUENCE [LARGE SCALE GENOMIC DNA]</scope>
    <source>
        <strain evidence="2">JS23</strain>
    </source>
</reference>
<accession>A0A1H2PS56</accession>